<evidence type="ECO:0008006" key="4">
    <source>
        <dbReference type="Google" id="ProtNLM"/>
    </source>
</evidence>
<sequence length="137" mass="14486">MRSQSRPFRHLTPLLLLAAATAFTAPARAQPDQQVALQHAGFASVGGLWCGVGLLQGFSLEIAQDAQKVQGRLVRKQRVREITGHVEGARVITDAQRDHTMELLAEGDQLRIVTGTGVLALAAGQSFARAAGGSCTS</sequence>
<dbReference type="AlphaFoldDB" id="A0A934TWX2"/>
<evidence type="ECO:0000313" key="2">
    <source>
        <dbReference type="EMBL" id="MBK6008137.1"/>
    </source>
</evidence>
<feature type="signal peptide" evidence="1">
    <location>
        <begin position="1"/>
        <end position="29"/>
    </location>
</feature>
<evidence type="ECO:0000313" key="3">
    <source>
        <dbReference type="Proteomes" id="UP000630528"/>
    </source>
</evidence>
<organism evidence="2 3">
    <name type="scientific">Ramlibacter ginsenosidimutans</name>
    <dbReference type="NCBI Taxonomy" id="502333"/>
    <lineage>
        <taxon>Bacteria</taxon>
        <taxon>Pseudomonadati</taxon>
        <taxon>Pseudomonadota</taxon>
        <taxon>Betaproteobacteria</taxon>
        <taxon>Burkholderiales</taxon>
        <taxon>Comamonadaceae</taxon>
        <taxon>Ramlibacter</taxon>
    </lineage>
</organism>
<name>A0A934TWX2_9BURK</name>
<protein>
    <recommendedName>
        <fullName evidence="4">DUF5666 domain-containing protein</fullName>
    </recommendedName>
</protein>
<keyword evidence="1" id="KW-0732">Signal</keyword>
<gene>
    <name evidence="2" type="ORF">JJB11_18700</name>
</gene>
<evidence type="ECO:0000256" key="1">
    <source>
        <dbReference type="SAM" id="SignalP"/>
    </source>
</evidence>
<accession>A0A934TWX2</accession>
<dbReference type="RefSeq" id="WP_201174898.1">
    <property type="nucleotide sequence ID" value="NZ_JAEPWM010000008.1"/>
</dbReference>
<proteinExistence type="predicted"/>
<feature type="chain" id="PRO_5037696305" description="DUF5666 domain-containing protein" evidence="1">
    <location>
        <begin position="30"/>
        <end position="137"/>
    </location>
</feature>
<reference evidence="2" key="1">
    <citation type="journal article" date="2012" name="J. Microbiol. Biotechnol.">
        <title>Ramlibacter ginsenosidimutans sp. nov., with ginsenoside-converting activity.</title>
        <authorList>
            <person name="Wang L."/>
            <person name="An D.S."/>
            <person name="Kim S.G."/>
            <person name="Jin F.X."/>
            <person name="Kim S.C."/>
            <person name="Lee S.T."/>
            <person name="Im W.T."/>
        </authorList>
    </citation>
    <scope>NUCLEOTIDE SEQUENCE</scope>
    <source>
        <strain evidence="2">KACC 17527</strain>
    </source>
</reference>
<comment type="caution">
    <text evidence="2">The sequence shown here is derived from an EMBL/GenBank/DDBJ whole genome shotgun (WGS) entry which is preliminary data.</text>
</comment>
<keyword evidence="3" id="KW-1185">Reference proteome</keyword>
<dbReference type="Proteomes" id="UP000630528">
    <property type="component" value="Unassembled WGS sequence"/>
</dbReference>
<reference evidence="2" key="2">
    <citation type="submission" date="2021-01" db="EMBL/GenBank/DDBJ databases">
        <authorList>
            <person name="Kang M."/>
        </authorList>
    </citation>
    <scope>NUCLEOTIDE SEQUENCE</scope>
    <source>
        <strain evidence="2">KACC 17527</strain>
    </source>
</reference>
<dbReference type="EMBL" id="JAEPWM010000008">
    <property type="protein sequence ID" value="MBK6008137.1"/>
    <property type="molecule type" value="Genomic_DNA"/>
</dbReference>